<feature type="compositionally biased region" description="Basic and acidic residues" evidence="12">
    <location>
        <begin position="114"/>
        <end position="149"/>
    </location>
</feature>
<dbReference type="InterPro" id="IPR049730">
    <property type="entry name" value="SNF2/RAD54-like_C"/>
</dbReference>
<keyword evidence="11" id="KW-0175">Coiled coil</keyword>
<dbReference type="SUPFAM" id="SSF52540">
    <property type="entry name" value="P-loop containing nucleoside triphosphate hydrolases"/>
    <property type="match status" value="2"/>
</dbReference>
<dbReference type="SMART" id="SM00487">
    <property type="entry name" value="DEXDc"/>
    <property type="match status" value="1"/>
</dbReference>
<dbReference type="InterPro" id="IPR014001">
    <property type="entry name" value="Helicase_ATP-bd"/>
</dbReference>
<evidence type="ECO:0000256" key="5">
    <source>
        <dbReference type="ARBA" id="ARBA00022806"/>
    </source>
</evidence>
<evidence type="ECO:0000259" key="15">
    <source>
        <dbReference type="PROSITE" id="PS51194"/>
    </source>
</evidence>
<feature type="compositionally biased region" description="Basic and acidic residues" evidence="12">
    <location>
        <begin position="1222"/>
        <end position="1245"/>
    </location>
</feature>
<feature type="region of interest" description="Disordered" evidence="12">
    <location>
        <begin position="1"/>
        <end position="26"/>
    </location>
</feature>
<dbReference type="InterPro" id="IPR036910">
    <property type="entry name" value="HMG_box_dom_sf"/>
</dbReference>
<evidence type="ECO:0000259" key="14">
    <source>
        <dbReference type="PROSITE" id="PS51192"/>
    </source>
</evidence>
<keyword evidence="9 10" id="KW-0539">Nucleus</keyword>
<dbReference type="SMART" id="SM00490">
    <property type="entry name" value="HELICc"/>
    <property type="match status" value="1"/>
</dbReference>
<dbReference type="GO" id="GO:0006281">
    <property type="term" value="P:DNA repair"/>
    <property type="evidence" value="ECO:0007669"/>
    <property type="project" value="UniProtKB-KW"/>
</dbReference>
<dbReference type="Pfam" id="PF00505">
    <property type="entry name" value="HMG_box"/>
    <property type="match status" value="1"/>
</dbReference>
<dbReference type="PANTHER" id="PTHR45623">
    <property type="entry name" value="CHROMODOMAIN-HELICASE-DNA-BINDING PROTEIN 3-RELATED-RELATED"/>
    <property type="match status" value="1"/>
</dbReference>
<dbReference type="Gene3D" id="3.40.50.300">
    <property type="entry name" value="P-loop containing nucleotide triphosphate hydrolases"/>
    <property type="match status" value="1"/>
</dbReference>
<evidence type="ECO:0008006" key="18">
    <source>
        <dbReference type="Google" id="ProtNLM"/>
    </source>
</evidence>
<feature type="coiled-coil region" evidence="11">
    <location>
        <begin position="1123"/>
        <end position="1150"/>
    </location>
</feature>
<dbReference type="Proteomes" id="UP001530400">
    <property type="component" value="Unassembled WGS sequence"/>
</dbReference>
<dbReference type="CDD" id="cd00084">
    <property type="entry name" value="HMG-box_SF"/>
    <property type="match status" value="1"/>
</dbReference>
<dbReference type="InterPro" id="IPR002464">
    <property type="entry name" value="DNA/RNA_helicase_DEAH_CS"/>
</dbReference>
<evidence type="ECO:0000256" key="11">
    <source>
        <dbReference type="SAM" id="Coils"/>
    </source>
</evidence>
<proteinExistence type="inferred from homology"/>
<feature type="region of interest" description="Disordered" evidence="12">
    <location>
        <begin position="180"/>
        <end position="250"/>
    </location>
</feature>
<dbReference type="Gene3D" id="1.10.10.60">
    <property type="entry name" value="Homeodomain-like"/>
    <property type="match status" value="2"/>
</dbReference>
<keyword evidence="17" id="KW-1185">Reference proteome</keyword>
<gene>
    <name evidence="16" type="ORF">ACHAWO_002283</name>
</gene>
<feature type="compositionally biased region" description="Basic and acidic residues" evidence="12">
    <location>
        <begin position="915"/>
        <end position="935"/>
    </location>
</feature>
<keyword evidence="6" id="KW-0067">ATP-binding</keyword>
<evidence type="ECO:0000313" key="16">
    <source>
        <dbReference type="EMBL" id="KAL3766845.1"/>
    </source>
</evidence>
<dbReference type="EMBL" id="JALLPJ020001378">
    <property type="protein sequence ID" value="KAL3766845.1"/>
    <property type="molecule type" value="Genomic_DNA"/>
</dbReference>
<feature type="compositionally biased region" description="Acidic residues" evidence="12">
    <location>
        <begin position="219"/>
        <end position="232"/>
    </location>
</feature>
<protein>
    <recommendedName>
        <fullName evidence="18">Chromatin-remodeling complex ATPase chain</fullName>
    </recommendedName>
</protein>
<feature type="region of interest" description="Disordered" evidence="12">
    <location>
        <begin position="1222"/>
        <end position="1266"/>
    </location>
</feature>
<dbReference type="CDD" id="cd18793">
    <property type="entry name" value="SF2_C_SNF"/>
    <property type="match status" value="1"/>
</dbReference>
<reference evidence="16 17" key="1">
    <citation type="submission" date="2024-10" db="EMBL/GenBank/DDBJ databases">
        <title>Updated reference genomes for cyclostephanoid diatoms.</title>
        <authorList>
            <person name="Roberts W.R."/>
            <person name="Alverson A.J."/>
        </authorList>
    </citation>
    <scope>NUCLEOTIDE SEQUENCE [LARGE SCALE GENOMIC DNA]</scope>
    <source>
        <strain evidence="16 17">AJA010-31</strain>
    </source>
</reference>
<dbReference type="InterPro" id="IPR009057">
    <property type="entry name" value="Homeodomain-like_sf"/>
</dbReference>
<dbReference type="FunFam" id="3.40.50.300:FF:000082">
    <property type="entry name" value="ISWI chromatin remodeling complex ATPase ISW1"/>
    <property type="match status" value="1"/>
</dbReference>
<dbReference type="PROSITE" id="PS51194">
    <property type="entry name" value="HELICASE_CTER"/>
    <property type="match status" value="1"/>
</dbReference>
<comment type="subcellular location">
    <subcellularLocation>
        <location evidence="1">Nucleus</location>
    </subcellularLocation>
</comment>
<feature type="domain" description="Helicase C-terminal" evidence="15">
    <location>
        <begin position="558"/>
        <end position="709"/>
    </location>
</feature>
<dbReference type="GO" id="GO:0005524">
    <property type="term" value="F:ATP binding"/>
    <property type="evidence" value="ECO:0007669"/>
    <property type="project" value="UniProtKB-KW"/>
</dbReference>
<dbReference type="GO" id="GO:0016787">
    <property type="term" value="F:hydrolase activity"/>
    <property type="evidence" value="ECO:0007669"/>
    <property type="project" value="UniProtKB-KW"/>
</dbReference>
<comment type="similarity">
    <text evidence="2">Belongs to the SNF2/RAD54 helicase family. ISWI subfamily.</text>
</comment>
<evidence type="ECO:0000256" key="12">
    <source>
        <dbReference type="SAM" id="MobiDB-lite"/>
    </source>
</evidence>
<evidence type="ECO:0000256" key="7">
    <source>
        <dbReference type="ARBA" id="ARBA00022853"/>
    </source>
</evidence>
<dbReference type="FunFam" id="3.40.50.10810:FF:000005">
    <property type="entry name" value="Photoperiod-independent early flowering 1"/>
    <property type="match status" value="1"/>
</dbReference>
<dbReference type="GO" id="GO:0005634">
    <property type="term" value="C:nucleus"/>
    <property type="evidence" value="ECO:0007669"/>
    <property type="project" value="UniProtKB-SubCell"/>
</dbReference>
<feature type="domain" description="Helicase ATP-binding" evidence="14">
    <location>
        <begin position="264"/>
        <end position="421"/>
    </location>
</feature>
<keyword evidence="3" id="KW-0547">Nucleotide-binding</keyword>
<evidence type="ECO:0000256" key="3">
    <source>
        <dbReference type="ARBA" id="ARBA00022741"/>
    </source>
</evidence>
<name>A0ABD3N2A5_9STRA</name>
<feature type="region of interest" description="Disordered" evidence="12">
    <location>
        <begin position="1286"/>
        <end position="1306"/>
    </location>
</feature>
<feature type="region of interest" description="Disordered" evidence="12">
    <location>
        <begin position="891"/>
        <end position="948"/>
    </location>
</feature>
<accession>A0ABD3N2A5</accession>
<evidence type="ECO:0000256" key="4">
    <source>
        <dbReference type="ARBA" id="ARBA00022801"/>
    </source>
</evidence>
<dbReference type="PROSITE" id="PS50118">
    <property type="entry name" value="HMG_BOX_2"/>
    <property type="match status" value="2"/>
</dbReference>
<evidence type="ECO:0000256" key="6">
    <source>
        <dbReference type="ARBA" id="ARBA00022840"/>
    </source>
</evidence>
<dbReference type="InterPro" id="IPR000330">
    <property type="entry name" value="SNF2_N"/>
</dbReference>
<feature type="compositionally biased region" description="Acidic residues" evidence="12">
    <location>
        <begin position="187"/>
        <end position="201"/>
    </location>
</feature>
<dbReference type="SMART" id="SM00398">
    <property type="entry name" value="HMG"/>
    <property type="match status" value="2"/>
</dbReference>
<dbReference type="SUPFAM" id="SSF47095">
    <property type="entry name" value="HMG-box"/>
    <property type="match status" value="2"/>
</dbReference>
<dbReference type="SUPFAM" id="SSF46689">
    <property type="entry name" value="Homeodomain-like"/>
    <property type="match status" value="1"/>
</dbReference>
<evidence type="ECO:0000313" key="17">
    <source>
        <dbReference type="Proteomes" id="UP001530400"/>
    </source>
</evidence>
<evidence type="ECO:0000256" key="2">
    <source>
        <dbReference type="ARBA" id="ARBA00009687"/>
    </source>
</evidence>
<dbReference type="PANTHER" id="PTHR45623:SF49">
    <property type="entry name" value="SWI_SNF-RELATED MATRIX-ASSOCIATED ACTIN-DEPENDENT REGULATOR OF CHROMATIN SUBFAMILY A MEMBER 5"/>
    <property type="match status" value="1"/>
</dbReference>
<dbReference type="PROSITE" id="PS51192">
    <property type="entry name" value="HELICASE_ATP_BIND_1"/>
    <property type="match status" value="1"/>
</dbReference>
<dbReference type="GO" id="GO:0003677">
    <property type="term" value="F:DNA binding"/>
    <property type="evidence" value="ECO:0007669"/>
    <property type="project" value="UniProtKB-UniRule"/>
</dbReference>
<dbReference type="Pfam" id="PF00176">
    <property type="entry name" value="SNF2-rel_dom"/>
    <property type="match status" value="1"/>
</dbReference>
<dbReference type="PROSITE" id="PS00690">
    <property type="entry name" value="DEAH_ATP_HELICASE"/>
    <property type="match status" value="1"/>
</dbReference>
<dbReference type="Gene3D" id="1.10.30.10">
    <property type="entry name" value="High mobility group box domain"/>
    <property type="match status" value="2"/>
</dbReference>
<keyword evidence="4" id="KW-0378">Hydrolase</keyword>
<feature type="coiled-coil region" evidence="11">
    <location>
        <begin position="1177"/>
        <end position="1211"/>
    </location>
</feature>
<feature type="DNA-binding region" description="HMG box" evidence="10">
    <location>
        <begin position="1266"/>
        <end position="1359"/>
    </location>
</feature>
<feature type="domain" description="HMG box" evidence="13">
    <location>
        <begin position="1266"/>
        <end position="1359"/>
    </location>
</feature>
<keyword evidence="7" id="KW-0156">Chromatin regulator</keyword>
<dbReference type="GO" id="GO:0006325">
    <property type="term" value="P:chromatin organization"/>
    <property type="evidence" value="ECO:0007669"/>
    <property type="project" value="UniProtKB-KW"/>
</dbReference>
<sequence>MVKEDRSSWVAVAPDSSSTTSPKIAPPTSAYTYFQRINSSKIKAELNLSVGDLTKEVSLRWKALSSDEKRQYEELAEKDLIRYNRESDARDTEILARRAASQQAHSLDVQVSGRRHDREAPTPIVRRDDEKKKKAKKKEDIGSRPELVEAKADQAKRRLEFLLKQSDIFAHFGGVKVDGKKKAKYNDDDDDDSNDAKEEEEDKKPSIVRQPSKDLSEQNLEEANEEREEADEHEATYLTVQPSTLGTNGGKMRQYQLEGLNWMIRLQENGVNGILADEMGLVYMLEFKQDTGPHLIIVPKSTLSNWMNELARWAPKIKPVKFHGNKQERQDLIDNVMNPKKRDWHVCVTTYEICNLERNVFNKFAWSYLIIDEAHRLKNEASTFSRVVRTLETRFRLLLTGTPLQNNLHELWALLNFLVPDVFASAEQFDEWFNLDIDDADEKNKLISQLHKILRPFMLRRLKADVEKSLPPKTETILFTGMSAMQKKLYKDILMRDLDTLTGKSVMGGGGGSRTAVLNIVMQLRKCAGHPYLFPGVEDRSLPPLGEHLVENCGKMVLLDKLLVRLQERGHRVLLFTQMTRILDILEDYMHMRGFQYCRIDGNTTYEEREERIDAYNAPNSEKFMFLLSTRAGGLGINLQTADVVILYDSDWNPQADLQAQDRAHRIGQKREVQVFRLVTEDTIEQKVVERAQQKLKLDAMVVQQGRLKEKDKLSREELLDAVRFGADKIFKSKDSSITDDDIDMILGYGKMKTQELNDKLQAAQKGDMLDFKLDGGMNAQTFEGVDYSEEARNAQFQAEIMGIIDVGKRERRTVAYNENQLYMQQVAQQGVAPPKKKVKKEIQLPKMLRLPRIEEWQMFDRTALFALQDIEEQAFRALPPDVQSIATGAKKATTVEVEEKVDGQTDGEAVTTDEVSKANTEAKNDDPEPAKEDEKNEEEETPKTLPPLLTDEQIAEKKRLLSEGFSDWSRYRYSIFVKASAKYGRHNYSKIAIDVGKPVNSVKTYAEAFWDENFGKKRFTEHEYERVVKLIEKGEKRIEDIKGLQRGTKVLISLFENPWRELQFTHVNCKDKKFTAQEDRFLLCWAHKYGYGQWEAIKFAIRRSSHFRFDYFMKSLPPETIGRRCEQLMRAAEKEVEAMEKQMVEDAEKEGKPLPEGEIKLPMFNELQAKKRAAAEKKFAEERATLEKNVSDIENQIAEVQRALNQLDGVQPIKNFFQKKTETQAETKKRKSSEVDIKEEEKEGGAIGPDGKFVPFPEYDGKEEPHENKKAFTLFCKSTRKEVKNSLTGAERKNKARSMSVQTSNHLPDTITSAFSQDHINSILKERWYALTDDEQDTWRKWEVWDAKRYEHEVKIYSKKEQPVNAAPAPAMSIPKKSIPKKRKL</sequence>
<keyword evidence="8 10" id="KW-0238">DNA-binding</keyword>
<dbReference type="GO" id="GO:0004386">
    <property type="term" value="F:helicase activity"/>
    <property type="evidence" value="ECO:0007669"/>
    <property type="project" value="UniProtKB-KW"/>
</dbReference>
<feature type="region of interest" description="Disordered" evidence="12">
    <location>
        <begin position="98"/>
        <end position="149"/>
    </location>
</feature>
<dbReference type="InterPro" id="IPR038718">
    <property type="entry name" value="SNF2-like_sf"/>
</dbReference>
<evidence type="ECO:0000256" key="1">
    <source>
        <dbReference type="ARBA" id="ARBA00004123"/>
    </source>
</evidence>
<evidence type="ECO:0000256" key="8">
    <source>
        <dbReference type="ARBA" id="ARBA00023125"/>
    </source>
</evidence>
<feature type="region of interest" description="Disordered" evidence="12">
    <location>
        <begin position="1362"/>
        <end position="1386"/>
    </location>
</feature>
<keyword evidence="5" id="KW-0347">Helicase</keyword>
<feature type="DNA-binding region" description="HMG box" evidence="10">
    <location>
        <begin position="24"/>
        <end position="91"/>
    </location>
</feature>
<dbReference type="InterPro" id="IPR027417">
    <property type="entry name" value="P-loop_NTPase"/>
</dbReference>
<dbReference type="InterPro" id="IPR001650">
    <property type="entry name" value="Helicase_C-like"/>
</dbReference>
<evidence type="ECO:0000259" key="13">
    <source>
        <dbReference type="PROSITE" id="PS50118"/>
    </source>
</evidence>
<dbReference type="Pfam" id="PF00271">
    <property type="entry name" value="Helicase_C"/>
    <property type="match status" value="1"/>
</dbReference>
<comment type="caution">
    <text evidence="16">The sequence shown here is derived from an EMBL/GenBank/DDBJ whole genome shotgun (WGS) entry which is preliminary data.</text>
</comment>
<feature type="domain" description="HMG box" evidence="13">
    <location>
        <begin position="24"/>
        <end position="91"/>
    </location>
</feature>
<evidence type="ECO:0000256" key="10">
    <source>
        <dbReference type="PROSITE-ProRule" id="PRU00267"/>
    </source>
</evidence>
<organism evidence="16 17">
    <name type="scientific">Cyclotella atomus</name>
    <dbReference type="NCBI Taxonomy" id="382360"/>
    <lineage>
        <taxon>Eukaryota</taxon>
        <taxon>Sar</taxon>
        <taxon>Stramenopiles</taxon>
        <taxon>Ochrophyta</taxon>
        <taxon>Bacillariophyta</taxon>
        <taxon>Coscinodiscophyceae</taxon>
        <taxon>Thalassiosirophycidae</taxon>
        <taxon>Stephanodiscales</taxon>
        <taxon>Stephanodiscaceae</taxon>
        <taxon>Cyclotella</taxon>
    </lineage>
</organism>
<dbReference type="Pfam" id="PF09111">
    <property type="entry name" value="SLIDE"/>
    <property type="match status" value="1"/>
</dbReference>
<dbReference type="Gene3D" id="3.40.50.10810">
    <property type="entry name" value="Tandem AAA-ATPase domain"/>
    <property type="match status" value="1"/>
</dbReference>
<dbReference type="InterPro" id="IPR015195">
    <property type="entry name" value="SLIDE"/>
</dbReference>
<evidence type="ECO:0000256" key="9">
    <source>
        <dbReference type="ARBA" id="ARBA00023242"/>
    </source>
</evidence>
<dbReference type="InterPro" id="IPR009071">
    <property type="entry name" value="HMG_box_dom"/>
</dbReference>